<dbReference type="GO" id="GO:0004497">
    <property type="term" value="F:monooxygenase activity"/>
    <property type="evidence" value="ECO:0007669"/>
    <property type="project" value="UniProtKB-KW"/>
</dbReference>
<dbReference type="InterPro" id="IPR053007">
    <property type="entry name" value="CYP450_monoxygenase_sec-met"/>
</dbReference>
<dbReference type="GO" id="GO:0005506">
    <property type="term" value="F:iron ion binding"/>
    <property type="evidence" value="ECO:0007669"/>
    <property type="project" value="InterPro"/>
</dbReference>
<dbReference type="InterPro" id="IPR002403">
    <property type="entry name" value="Cyt_P450_E_grp-IV"/>
</dbReference>
<organism evidence="7 8">
    <name type="scientific">Podospora didyma</name>
    <dbReference type="NCBI Taxonomy" id="330526"/>
    <lineage>
        <taxon>Eukaryota</taxon>
        <taxon>Fungi</taxon>
        <taxon>Dikarya</taxon>
        <taxon>Ascomycota</taxon>
        <taxon>Pezizomycotina</taxon>
        <taxon>Sordariomycetes</taxon>
        <taxon>Sordariomycetidae</taxon>
        <taxon>Sordariales</taxon>
        <taxon>Podosporaceae</taxon>
        <taxon>Podospora</taxon>
    </lineage>
</organism>
<keyword evidence="3 6" id="KW-0479">Metal-binding</keyword>
<evidence type="ECO:0000256" key="5">
    <source>
        <dbReference type="ARBA" id="ARBA00023033"/>
    </source>
</evidence>
<dbReference type="PANTHER" id="PTHR47582">
    <property type="entry name" value="P450, PUTATIVE (EUROFUNG)-RELATED"/>
    <property type="match status" value="1"/>
</dbReference>
<evidence type="ECO:0000313" key="8">
    <source>
        <dbReference type="Proteomes" id="UP001285441"/>
    </source>
</evidence>
<dbReference type="PRINTS" id="PR00465">
    <property type="entry name" value="EP450IV"/>
</dbReference>
<dbReference type="Proteomes" id="UP001285441">
    <property type="component" value="Unassembled WGS sequence"/>
</dbReference>
<comment type="similarity">
    <text evidence="2">Belongs to the cytochrome P450 family.</text>
</comment>
<feature type="binding site" description="axial binding residue" evidence="6">
    <location>
        <position position="471"/>
    </location>
    <ligand>
        <name>heme</name>
        <dbReference type="ChEBI" id="CHEBI:30413"/>
    </ligand>
    <ligandPart>
        <name>Fe</name>
        <dbReference type="ChEBI" id="CHEBI:18248"/>
    </ligandPart>
</feature>
<dbReference type="InterPro" id="IPR036396">
    <property type="entry name" value="Cyt_P450_sf"/>
</dbReference>
<dbReference type="Pfam" id="PF00067">
    <property type="entry name" value="p450"/>
    <property type="match status" value="1"/>
</dbReference>
<evidence type="ECO:0000256" key="1">
    <source>
        <dbReference type="ARBA" id="ARBA00001971"/>
    </source>
</evidence>
<accession>A0AAE0KJM4</accession>
<comment type="caution">
    <text evidence="7">The sequence shown here is derived from an EMBL/GenBank/DDBJ whole genome shotgun (WGS) entry which is preliminary data.</text>
</comment>
<proteinExistence type="inferred from homology"/>
<reference evidence="7" key="1">
    <citation type="journal article" date="2023" name="Mol. Phylogenet. Evol.">
        <title>Genome-scale phylogeny and comparative genomics of the fungal order Sordariales.</title>
        <authorList>
            <person name="Hensen N."/>
            <person name="Bonometti L."/>
            <person name="Westerberg I."/>
            <person name="Brannstrom I.O."/>
            <person name="Guillou S."/>
            <person name="Cros-Aarteil S."/>
            <person name="Calhoun S."/>
            <person name="Haridas S."/>
            <person name="Kuo A."/>
            <person name="Mondo S."/>
            <person name="Pangilinan J."/>
            <person name="Riley R."/>
            <person name="LaButti K."/>
            <person name="Andreopoulos B."/>
            <person name="Lipzen A."/>
            <person name="Chen C."/>
            <person name="Yan M."/>
            <person name="Daum C."/>
            <person name="Ng V."/>
            <person name="Clum A."/>
            <person name="Steindorff A."/>
            <person name="Ohm R.A."/>
            <person name="Martin F."/>
            <person name="Silar P."/>
            <person name="Natvig D.O."/>
            <person name="Lalanne C."/>
            <person name="Gautier V."/>
            <person name="Ament-Velasquez S.L."/>
            <person name="Kruys A."/>
            <person name="Hutchinson M.I."/>
            <person name="Powell A.J."/>
            <person name="Barry K."/>
            <person name="Miller A.N."/>
            <person name="Grigoriev I.V."/>
            <person name="Debuchy R."/>
            <person name="Gladieux P."/>
            <person name="Hiltunen Thoren M."/>
            <person name="Johannesson H."/>
        </authorList>
    </citation>
    <scope>NUCLEOTIDE SEQUENCE</scope>
    <source>
        <strain evidence="7">CBS 232.78</strain>
    </source>
</reference>
<sequence length="544" mass="59385">MDMGVNSSSDASGMLLSPSQGSRHMSLLVGVGFCLLLASWHFMFKPSAGDGATKEPPVSSTSLPIFGHLLGFYRHNIGYLEILRRQTRWPAYTIQILNLKTYVVTTPALSHVALRSRMLSLEPLSAMVVTRMLGLSKEANGILGLDKRGNWVGSPVLSERRVEFSRLLAPGPSLTGPSEIASNTVAAAVNAFGTEWEKQDLFRWLRDVITSGTVMGLYGPKNPVALDPTLIEDIWIFDENQLAMTWGFLQSWIAPAGVRAVKRISDAFEAYVREGRYELASEAVKSTIAATRKLGLCDNDYARLEVFNISVATVNTVPTAVSMIYNILANPKLLAAVRDELQGVLTTLPVDGKTHGRKKQELDLSAADKTCPLLIACYQEALRIGSTPTCNRAVLNDTVLTDPETGHQIKVNKGQRVSIPTFMLHSRDQIWGGDATVFDPWRFLPGGSAADSKGRAREQGFVPYGGGVHLCPGRHLAKLEILASGALMIMALEFSAEREGDNIVAPAYAGGFIGEANDKKTLASKFVRIRRREGLEDVEWSVKI</sequence>
<gene>
    <name evidence="7" type="ORF">B0H63DRAFT_231639</name>
</gene>
<evidence type="ECO:0000256" key="3">
    <source>
        <dbReference type="ARBA" id="ARBA00022723"/>
    </source>
</evidence>
<dbReference type="GO" id="GO:0016705">
    <property type="term" value="F:oxidoreductase activity, acting on paired donors, with incorporation or reduction of molecular oxygen"/>
    <property type="evidence" value="ECO:0007669"/>
    <property type="project" value="InterPro"/>
</dbReference>
<keyword evidence="5" id="KW-0560">Oxidoreductase</keyword>
<dbReference type="InterPro" id="IPR001128">
    <property type="entry name" value="Cyt_P450"/>
</dbReference>
<dbReference type="AlphaFoldDB" id="A0AAE0KJM4"/>
<keyword evidence="5" id="KW-0503">Monooxygenase</keyword>
<dbReference type="SUPFAM" id="SSF48264">
    <property type="entry name" value="Cytochrome P450"/>
    <property type="match status" value="1"/>
</dbReference>
<evidence type="ECO:0000256" key="2">
    <source>
        <dbReference type="ARBA" id="ARBA00010617"/>
    </source>
</evidence>
<keyword evidence="6" id="KW-0349">Heme</keyword>
<dbReference type="CDD" id="cd11040">
    <property type="entry name" value="CYP7_CYP8-like"/>
    <property type="match status" value="1"/>
</dbReference>
<evidence type="ECO:0000256" key="6">
    <source>
        <dbReference type="PIRSR" id="PIRSR602403-1"/>
    </source>
</evidence>
<keyword evidence="4 6" id="KW-0408">Iron</keyword>
<protein>
    <submittedName>
        <fullName evidence="7">Cytochrome P450</fullName>
    </submittedName>
</protein>
<evidence type="ECO:0000256" key="4">
    <source>
        <dbReference type="ARBA" id="ARBA00023004"/>
    </source>
</evidence>
<keyword evidence="8" id="KW-1185">Reference proteome</keyword>
<comment type="cofactor">
    <cofactor evidence="1 6">
        <name>heme</name>
        <dbReference type="ChEBI" id="CHEBI:30413"/>
    </cofactor>
</comment>
<dbReference type="Gene3D" id="1.10.630.10">
    <property type="entry name" value="Cytochrome P450"/>
    <property type="match status" value="1"/>
</dbReference>
<evidence type="ECO:0000313" key="7">
    <source>
        <dbReference type="EMBL" id="KAK3377978.1"/>
    </source>
</evidence>
<dbReference type="EMBL" id="JAULSW010000006">
    <property type="protein sequence ID" value="KAK3377978.1"/>
    <property type="molecule type" value="Genomic_DNA"/>
</dbReference>
<dbReference type="GO" id="GO:0020037">
    <property type="term" value="F:heme binding"/>
    <property type="evidence" value="ECO:0007669"/>
    <property type="project" value="InterPro"/>
</dbReference>
<reference evidence="7" key="2">
    <citation type="submission" date="2023-06" db="EMBL/GenBank/DDBJ databases">
        <authorList>
            <consortium name="Lawrence Berkeley National Laboratory"/>
            <person name="Haridas S."/>
            <person name="Hensen N."/>
            <person name="Bonometti L."/>
            <person name="Westerberg I."/>
            <person name="Brannstrom I.O."/>
            <person name="Guillou S."/>
            <person name="Cros-Aarteil S."/>
            <person name="Calhoun S."/>
            <person name="Kuo A."/>
            <person name="Mondo S."/>
            <person name="Pangilinan J."/>
            <person name="Riley R."/>
            <person name="LaButti K."/>
            <person name="Andreopoulos B."/>
            <person name="Lipzen A."/>
            <person name="Chen C."/>
            <person name="Yanf M."/>
            <person name="Daum C."/>
            <person name="Ng V."/>
            <person name="Clum A."/>
            <person name="Steindorff A."/>
            <person name="Ohm R."/>
            <person name="Martin F."/>
            <person name="Silar P."/>
            <person name="Natvig D."/>
            <person name="Lalanne C."/>
            <person name="Gautier V."/>
            <person name="Ament-velasquez S.L."/>
            <person name="Kruys A."/>
            <person name="Hutchinson M.I."/>
            <person name="Powell A.J."/>
            <person name="Barry K."/>
            <person name="Miller A.N."/>
            <person name="Grigoriev I.V."/>
            <person name="Debuchy R."/>
            <person name="Gladieux P."/>
            <person name="Thoren M.H."/>
            <person name="Johannesson H."/>
        </authorList>
    </citation>
    <scope>NUCLEOTIDE SEQUENCE</scope>
    <source>
        <strain evidence="7">CBS 232.78</strain>
    </source>
</reference>
<dbReference type="PANTHER" id="PTHR47582:SF1">
    <property type="entry name" value="P450, PUTATIVE (EUROFUNG)-RELATED"/>
    <property type="match status" value="1"/>
</dbReference>
<name>A0AAE0KJM4_9PEZI</name>